<dbReference type="Proteomes" id="UP000239735">
    <property type="component" value="Unassembled WGS sequence"/>
</dbReference>
<gene>
    <name evidence="2" type="ORF">SBA5_50020</name>
</gene>
<sequence>MYCRWLGRNRQGGGQGQGEQDKKKGMRTETGRRQAKSDHENPQKMACQARLHGFLESLNGREALGGPC</sequence>
<protein>
    <submittedName>
        <fullName evidence="2">Uncharacterized protein</fullName>
    </submittedName>
</protein>
<evidence type="ECO:0000256" key="1">
    <source>
        <dbReference type="SAM" id="MobiDB-lite"/>
    </source>
</evidence>
<dbReference type="EMBL" id="OKRB01000108">
    <property type="protein sequence ID" value="SPE25431.1"/>
    <property type="molecule type" value="Genomic_DNA"/>
</dbReference>
<name>A0A2N9LQ94_9BACT</name>
<dbReference type="AlphaFoldDB" id="A0A2N9LQ94"/>
<feature type="region of interest" description="Disordered" evidence="1">
    <location>
        <begin position="1"/>
        <end position="45"/>
    </location>
</feature>
<proteinExistence type="predicted"/>
<evidence type="ECO:0000313" key="3">
    <source>
        <dbReference type="Proteomes" id="UP000239735"/>
    </source>
</evidence>
<evidence type="ECO:0000313" key="2">
    <source>
        <dbReference type="EMBL" id="SPE25431.1"/>
    </source>
</evidence>
<reference evidence="3" key="1">
    <citation type="submission" date="2018-02" db="EMBL/GenBank/DDBJ databases">
        <authorList>
            <person name="Hausmann B."/>
        </authorList>
    </citation>
    <scope>NUCLEOTIDE SEQUENCE [LARGE SCALE GENOMIC DNA]</scope>
    <source>
        <strain evidence="3">Peat soil MAG SbA5</strain>
    </source>
</reference>
<organism evidence="2 3">
    <name type="scientific">Candidatus Sulfuritelmatomonas gaucii</name>
    <dbReference type="NCBI Taxonomy" id="2043161"/>
    <lineage>
        <taxon>Bacteria</taxon>
        <taxon>Pseudomonadati</taxon>
        <taxon>Acidobacteriota</taxon>
        <taxon>Terriglobia</taxon>
        <taxon>Terriglobales</taxon>
        <taxon>Acidobacteriaceae</taxon>
        <taxon>Candidatus Sulfuritelmatomonas</taxon>
    </lineage>
</organism>
<accession>A0A2N9LQ94</accession>
<feature type="compositionally biased region" description="Basic and acidic residues" evidence="1">
    <location>
        <begin position="19"/>
        <end position="42"/>
    </location>
</feature>